<accession>A0A0D0D4P3</accession>
<keyword evidence="2" id="KW-1185">Reference proteome</keyword>
<dbReference type="Proteomes" id="UP000054538">
    <property type="component" value="Unassembled WGS sequence"/>
</dbReference>
<reference evidence="1 2" key="1">
    <citation type="submission" date="2014-04" db="EMBL/GenBank/DDBJ databases">
        <authorList>
            <consortium name="DOE Joint Genome Institute"/>
            <person name="Kuo A."/>
            <person name="Kohler A."/>
            <person name="Jargeat P."/>
            <person name="Nagy L.G."/>
            <person name="Floudas D."/>
            <person name="Copeland A."/>
            <person name="Barry K.W."/>
            <person name="Cichocki N."/>
            <person name="Veneault-Fourrey C."/>
            <person name="LaButti K."/>
            <person name="Lindquist E.A."/>
            <person name="Lipzen A."/>
            <person name="Lundell T."/>
            <person name="Morin E."/>
            <person name="Murat C."/>
            <person name="Sun H."/>
            <person name="Tunlid A."/>
            <person name="Henrissat B."/>
            <person name="Grigoriev I.V."/>
            <person name="Hibbett D.S."/>
            <person name="Martin F."/>
            <person name="Nordberg H.P."/>
            <person name="Cantor M.N."/>
            <person name="Hua S.X."/>
        </authorList>
    </citation>
    <scope>NUCLEOTIDE SEQUENCE [LARGE SCALE GENOMIC DNA]</scope>
    <source>
        <strain evidence="1 2">Ve08.2h10</strain>
    </source>
</reference>
<sequence length="93" mass="10372">LEMGTNFSKEESVFQLLTGLPQNPEWRMFKFQIEQRLHDVYSGTIITSALNNSGSISATFQHNPMTFESCLTWICGEALCQINEKALAGPGSE</sequence>
<gene>
    <name evidence="1" type="ORF">PAXRUDRAFT_114427</name>
</gene>
<dbReference type="HOGENOM" id="CLU_105951_1_0_1"/>
<dbReference type="AlphaFoldDB" id="A0A0D0D4P3"/>
<reference evidence="2" key="2">
    <citation type="submission" date="2015-01" db="EMBL/GenBank/DDBJ databases">
        <title>Evolutionary Origins and Diversification of the Mycorrhizal Mutualists.</title>
        <authorList>
            <consortium name="DOE Joint Genome Institute"/>
            <consortium name="Mycorrhizal Genomics Consortium"/>
            <person name="Kohler A."/>
            <person name="Kuo A."/>
            <person name="Nagy L.G."/>
            <person name="Floudas D."/>
            <person name="Copeland A."/>
            <person name="Barry K.W."/>
            <person name="Cichocki N."/>
            <person name="Veneault-Fourrey C."/>
            <person name="LaButti K."/>
            <person name="Lindquist E.A."/>
            <person name="Lipzen A."/>
            <person name="Lundell T."/>
            <person name="Morin E."/>
            <person name="Murat C."/>
            <person name="Riley R."/>
            <person name="Ohm R."/>
            <person name="Sun H."/>
            <person name="Tunlid A."/>
            <person name="Henrissat B."/>
            <person name="Grigoriev I.V."/>
            <person name="Hibbett D.S."/>
            <person name="Martin F."/>
        </authorList>
    </citation>
    <scope>NUCLEOTIDE SEQUENCE [LARGE SCALE GENOMIC DNA]</scope>
    <source>
        <strain evidence="2">Ve08.2h10</strain>
    </source>
</reference>
<proteinExistence type="predicted"/>
<feature type="non-terminal residue" evidence="1">
    <location>
        <position position="93"/>
    </location>
</feature>
<dbReference type="EMBL" id="KN826541">
    <property type="protein sequence ID" value="KIK78591.1"/>
    <property type="molecule type" value="Genomic_DNA"/>
</dbReference>
<organism evidence="1 2">
    <name type="scientific">Paxillus rubicundulus Ve08.2h10</name>
    <dbReference type="NCBI Taxonomy" id="930991"/>
    <lineage>
        <taxon>Eukaryota</taxon>
        <taxon>Fungi</taxon>
        <taxon>Dikarya</taxon>
        <taxon>Basidiomycota</taxon>
        <taxon>Agaricomycotina</taxon>
        <taxon>Agaricomycetes</taxon>
        <taxon>Agaricomycetidae</taxon>
        <taxon>Boletales</taxon>
        <taxon>Paxilineae</taxon>
        <taxon>Paxillaceae</taxon>
        <taxon>Paxillus</taxon>
    </lineage>
</organism>
<name>A0A0D0D4P3_9AGAM</name>
<dbReference type="OrthoDB" id="2688793at2759"/>
<evidence type="ECO:0000313" key="1">
    <source>
        <dbReference type="EMBL" id="KIK78591.1"/>
    </source>
</evidence>
<feature type="non-terminal residue" evidence="1">
    <location>
        <position position="1"/>
    </location>
</feature>
<dbReference type="InParanoid" id="A0A0D0D4P3"/>
<protein>
    <submittedName>
        <fullName evidence="1">Uncharacterized protein</fullName>
    </submittedName>
</protein>
<evidence type="ECO:0000313" key="2">
    <source>
        <dbReference type="Proteomes" id="UP000054538"/>
    </source>
</evidence>